<sequence>LVSIVLVRAYLPFYDLSDLDERRSTDKVRTCDPRIVEMKLRGSTDPVITKVVTLLSTSIEVVSIHPLSSSFFSLYDQILSASTIDGLYIQDLTLNDATAPIVLSMASHTKEIQVTLANSRIILNPQLSNPVSFIDQLFSMPRLSS</sequence>
<dbReference type="Proteomes" id="UP001328107">
    <property type="component" value="Unassembled WGS sequence"/>
</dbReference>
<evidence type="ECO:0000313" key="2">
    <source>
        <dbReference type="Proteomes" id="UP001328107"/>
    </source>
</evidence>
<evidence type="ECO:0000313" key="1">
    <source>
        <dbReference type="EMBL" id="GMR33280.1"/>
    </source>
</evidence>
<dbReference type="EMBL" id="BTRK01000001">
    <property type="protein sequence ID" value="GMR33280.1"/>
    <property type="molecule type" value="Genomic_DNA"/>
</dbReference>
<accession>A0AAN4Z8T0</accession>
<feature type="non-terminal residue" evidence="1">
    <location>
        <position position="145"/>
    </location>
</feature>
<reference evidence="2" key="1">
    <citation type="submission" date="2022-10" db="EMBL/GenBank/DDBJ databases">
        <title>Genome assembly of Pristionchus species.</title>
        <authorList>
            <person name="Yoshida K."/>
            <person name="Sommer R.J."/>
        </authorList>
    </citation>
    <scope>NUCLEOTIDE SEQUENCE [LARGE SCALE GENOMIC DNA]</scope>
    <source>
        <strain evidence="2">RS5460</strain>
    </source>
</reference>
<proteinExistence type="predicted"/>
<keyword evidence="2" id="KW-1185">Reference proteome</keyword>
<gene>
    <name evidence="1" type="ORF">PMAYCL1PPCAC_03475</name>
</gene>
<organism evidence="1 2">
    <name type="scientific">Pristionchus mayeri</name>
    <dbReference type="NCBI Taxonomy" id="1317129"/>
    <lineage>
        <taxon>Eukaryota</taxon>
        <taxon>Metazoa</taxon>
        <taxon>Ecdysozoa</taxon>
        <taxon>Nematoda</taxon>
        <taxon>Chromadorea</taxon>
        <taxon>Rhabditida</taxon>
        <taxon>Rhabditina</taxon>
        <taxon>Diplogasteromorpha</taxon>
        <taxon>Diplogasteroidea</taxon>
        <taxon>Neodiplogasteridae</taxon>
        <taxon>Pristionchus</taxon>
    </lineage>
</organism>
<name>A0AAN4Z8T0_9BILA</name>
<protein>
    <submittedName>
        <fullName evidence="1">Uncharacterized protein</fullName>
    </submittedName>
</protein>
<feature type="non-terminal residue" evidence="1">
    <location>
        <position position="1"/>
    </location>
</feature>
<dbReference type="AlphaFoldDB" id="A0AAN4Z8T0"/>
<comment type="caution">
    <text evidence="1">The sequence shown here is derived from an EMBL/GenBank/DDBJ whole genome shotgun (WGS) entry which is preliminary data.</text>
</comment>